<evidence type="ECO:0000256" key="1">
    <source>
        <dbReference type="ARBA" id="ARBA00008791"/>
    </source>
</evidence>
<organism evidence="4 5">
    <name type="scientific">Camelliibacillus cellulosilyticus</name>
    <dbReference type="NCBI Taxonomy" id="2174486"/>
    <lineage>
        <taxon>Bacteria</taxon>
        <taxon>Bacillati</taxon>
        <taxon>Bacillota</taxon>
        <taxon>Bacilli</taxon>
        <taxon>Bacillales</taxon>
        <taxon>Sporolactobacillaceae</taxon>
        <taxon>Camelliibacillus</taxon>
    </lineage>
</organism>
<dbReference type="Proteomes" id="UP001596022">
    <property type="component" value="Unassembled WGS sequence"/>
</dbReference>
<dbReference type="CDD" id="cd00293">
    <property type="entry name" value="USP-like"/>
    <property type="match status" value="1"/>
</dbReference>
<dbReference type="InterPro" id="IPR014729">
    <property type="entry name" value="Rossmann-like_a/b/a_fold"/>
</dbReference>
<dbReference type="PANTHER" id="PTHR46268">
    <property type="entry name" value="STRESS RESPONSE PROTEIN NHAX"/>
    <property type="match status" value="1"/>
</dbReference>
<dbReference type="PANTHER" id="PTHR46268:SF6">
    <property type="entry name" value="UNIVERSAL STRESS PROTEIN UP12"/>
    <property type="match status" value="1"/>
</dbReference>
<feature type="compositionally biased region" description="Basic and acidic residues" evidence="2">
    <location>
        <begin position="7"/>
        <end position="19"/>
    </location>
</feature>
<dbReference type="Gene3D" id="3.40.50.620">
    <property type="entry name" value="HUPs"/>
    <property type="match status" value="1"/>
</dbReference>
<comment type="caution">
    <text evidence="4">The sequence shown here is derived from an EMBL/GenBank/DDBJ whole genome shotgun (WGS) entry which is preliminary data.</text>
</comment>
<dbReference type="Pfam" id="PF00582">
    <property type="entry name" value="Usp"/>
    <property type="match status" value="1"/>
</dbReference>
<proteinExistence type="inferred from homology"/>
<gene>
    <name evidence="4" type="ORF">ACFO4N_10755</name>
</gene>
<evidence type="ECO:0000313" key="4">
    <source>
        <dbReference type="EMBL" id="MFC4619193.1"/>
    </source>
</evidence>
<reference evidence="5" key="1">
    <citation type="journal article" date="2019" name="Int. J. Syst. Evol. Microbiol.">
        <title>The Global Catalogue of Microorganisms (GCM) 10K type strain sequencing project: providing services to taxonomists for standard genome sequencing and annotation.</title>
        <authorList>
            <consortium name="The Broad Institute Genomics Platform"/>
            <consortium name="The Broad Institute Genome Sequencing Center for Infectious Disease"/>
            <person name="Wu L."/>
            <person name="Ma J."/>
        </authorList>
    </citation>
    <scope>NUCLEOTIDE SEQUENCE [LARGE SCALE GENOMIC DNA]</scope>
    <source>
        <strain evidence="5">CGMCC 1.16306</strain>
    </source>
</reference>
<dbReference type="InterPro" id="IPR006016">
    <property type="entry name" value="UspA"/>
</dbReference>
<dbReference type="SUPFAM" id="SSF52402">
    <property type="entry name" value="Adenine nucleotide alpha hydrolases-like"/>
    <property type="match status" value="1"/>
</dbReference>
<name>A0ABV9GM06_9BACL</name>
<dbReference type="RefSeq" id="WP_376846290.1">
    <property type="nucleotide sequence ID" value="NZ_JBHSFW010000006.1"/>
</dbReference>
<dbReference type="PRINTS" id="PR01438">
    <property type="entry name" value="UNVRSLSTRESS"/>
</dbReference>
<evidence type="ECO:0000259" key="3">
    <source>
        <dbReference type="Pfam" id="PF00582"/>
    </source>
</evidence>
<sequence length="207" mass="22589">MKRQSKHDRQFDFSEDRMVGEGLAGGQVQNQYDHPAVDMDRPLKKETKPRKANDEQNIQAKGDSPMAIASNILVAYDGSELSEKALQTALTMAEQNHGVKVSIVNVIDYTTTVGVSMSYSNQLPDLAENAEDLMAKVKDRLADTRVDAKVEILNGHAAATLVKFAAENDCDLIIMGSRGLSGIQKLFLGSVSQEVVQNAPCQVLIIK</sequence>
<accession>A0ABV9GM06</accession>
<evidence type="ECO:0000256" key="2">
    <source>
        <dbReference type="SAM" id="MobiDB-lite"/>
    </source>
</evidence>
<keyword evidence="5" id="KW-1185">Reference proteome</keyword>
<feature type="region of interest" description="Disordered" evidence="2">
    <location>
        <begin position="1"/>
        <end position="62"/>
    </location>
</feature>
<protein>
    <submittedName>
        <fullName evidence="4">Universal stress protein</fullName>
    </submittedName>
</protein>
<comment type="similarity">
    <text evidence="1">Belongs to the universal stress protein A family.</text>
</comment>
<dbReference type="EMBL" id="JBHSFW010000006">
    <property type="protein sequence ID" value="MFC4619193.1"/>
    <property type="molecule type" value="Genomic_DNA"/>
</dbReference>
<dbReference type="InterPro" id="IPR006015">
    <property type="entry name" value="Universal_stress_UspA"/>
</dbReference>
<evidence type="ECO:0000313" key="5">
    <source>
        <dbReference type="Proteomes" id="UP001596022"/>
    </source>
</evidence>
<feature type="compositionally biased region" description="Basic and acidic residues" evidence="2">
    <location>
        <begin position="35"/>
        <end position="54"/>
    </location>
</feature>
<feature type="domain" description="UspA" evidence="3">
    <location>
        <begin position="71"/>
        <end position="207"/>
    </location>
</feature>